<organism evidence="2 3">
    <name type="scientific">Rhizobium sophoriradicis</name>
    <dbReference type="NCBI Taxonomy" id="1535245"/>
    <lineage>
        <taxon>Bacteria</taxon>
        <taxon>Pseudomonadati</taxon>
        <taxon>Pseudomonadota</taxon>
        <taxon>Alphaproteobacteria</taxon>
        <taxon>Hyphomicrobiales</taxon>
        <taxon>Rhizobiaceae</taxon>
        <taxon>Rhizobium/Agrobacterium group</taxon>
        <taxon>Rhizobium</taxon>
    </lineage>
</organism>
<proteinExistence type="predicted"/>
<reference evidence="2 3" key="1">
    <citation type="submission" date="2017-09" db="EMBL/GenBank/DDBJ databases">
        <title>Comparative genomics of rhizobia isolated from Phaseolus vulgaris in China.</title>
        <authorList>
            <person name="Tong W."/>
        </authorList>
    </citation>
    <scope>NUCLEOTIDE SEQUENCE [LARGE SCALE GENOMIC DNA]</scope>
    <source>
        <strain evidence="2 3">L101</strain>
    </source>
</reference>
<evidence type="ECO:0000313" key="2">
    <source>
        <dbReference type="EMBL" id="PCK82803.1"/>
    </source>
</evidence>
<feature type="compositionally biased region" description="Polar residues" evidence="1">
    <location>
        <begin position="32"/>
        <end position="45"/>
    </location>
</feature>
<dbReference type="AlphaFoldDB" id="A0A2A5L0M8"/>
<evidence type="ECO:0000313" key="3">
    <source>
        <dbReference type="Proteomes" id="UP000218807"/>
    </source>
</evidence>
<keyword evidence="3" id="KW-1185">Reference proteome</keyword>
<sequence>MIDIEHGACLPGTLIDVVRGFTSGSAPERPQRPTSQLDAKTSSAKSAHDPSLQAGADSVENRRALHAHEEFLWAMRAIVKIEDDGTKAISCG</sequence>
<dbReference type="EMBL" id="NXDM01000001">
    <property type="protein sequence ID" value="PCK82803.1"/>
    <property type="molecule type" value="Genomic_DNA"/>
</dbReference>
<feature type="region of interest" description="Disordered" evidence="1">
    <location>
        <begin position="21"/>
        <end position="60"/>
    </location>
</feature>
<evidence type="ECO:0000256" key="1">
    <source>
        <dbReference type="SAM" id="MobiDB-lite"/>
    </source>
</evidence>
<name>A0A2A5L0M8_9HYPH</name>
<accession>A0A2A5L0M8</accession>
<dbReference type="RefSeq" id="WP_096761805.1">
    <property type="nucleotide sequence ID" value="NZ_NXDM01000001.1"/>
</dbReference>
<comment type="caution">
    <text evidence="2">The sequence shown here is derived from an EMBL/GenBank/DDBJ whole genome shotgun (WGS) entry which is preliminary data.</text>
</comment>
<gene>
    <name evidence="2" type="ORF">CPT34_00530</name>
</gene>
<dbReference type="Proteomes" id="UP000218807">
    <property type="component" value="Unassembled WGS sequence"/>
</dbReference>
<protein>
    <submittedName>
        <fullName evidence="2">Uncharacterized protein</fullName>
    </submittedName>
</protein>